<dbReference type="OrthoDB" id="5298444at2"/>
<evidence type="ECO:0000313" key="3">
    <source>
        <dbReference type="Proteomes" id="UP000076587"/>
    </source>
</evidence>
<evidence type="ECO:0000313" key="2">
    <source>
        <dbReference type="EMBL" id="KZN41582.1"/>
    </source>
</evidence>
<dbReference type="PATRIC" id="fig|1365253.3.peg.4857"/>
<feature type="domain" description="HTH cro/C1-type" evidence="1">
    <location>
        <begin position="11"/>
        <end position="64"/>
    </location>
</feature>
<proteinExistence type="predicted"/>
<sequence>MSQIPLISSTIKQLLRQRKLTYKDVAVHLEQSEATIKRMFSNEQFSLYKLESICELLQLTLCDLFELSQAQQARISQLTVQQEQELMDNPKLFLVAVCVRDGWLFEDIITHYRIEELECVRLLARLDKLNMIQLLPNNNYKLLIAQGFSWIPDGPLERYIEQQVLGKFLQGDFNQEDSYRFYLRGSYSDATIATIKRRLQQLTKEVAQLNEQDIKLPLNKRQGVGLLLAMRPWQLGQFKNMLRKSSEPENKKANSIC</sequence>
<dbReference type="Proteomes" id="UP000076587">
    <property type="component" value="Unassembled WGS sequence"/>
</dbReference>
<dbReference type="AlphaFoldDB" id="A0A166Y9A1"/>
<dbReference type="InterPro" id="IPR010982">
    <property type="entry name" value="Lambda_DNA-bd_dom_sf"/>
</dbReference>
<dbReference type="RefSeq" id="WP_063379122.1">
    <property type="nucleotide sequence ID" value="NZ_AUXT01000214.1"/>
</dbReference>
<dbReference type="GO" id="GO:0003677">
    <property type="term" value="F:DNA binding"/>
    <property type="evidence" value="ECO:0007669"/>
    <property type="project" value="InterPro"/>
</dbReference>
<reference evidence="2 3" key="1">
    <citation type="submission" date="2013-07" db="EMBL/GenBank/DDBJ databases">
        <title>Comparative Genomic and Metabolomic Analysis of Twelve Strains of Pseudoalteromonas luteoviolacea.</title>
        <authorList>
            <person name="Vynne N.G."/>
            <person name="Mansson M."/>
            <person name="Gram L."/>
        </authorList>
    </citation>
    <scope>NUCLEOTIDE SEQUENCE [LARGE SCALE GENOMIC DNA]</scope>
    <source>
        <strain evidence="2 3">NCIMB 1942</strain>
    </source>
</reference>
<organism evidence="2 3">
    <name type="scientific">Pseudoalteromonas luteoviolacea NCIMB 1942</name>
    <dbReference type="NCBI Taxonomy" id="1365253"/>
    <lineage>
        <taxon>Bacteria</taxon>
        <taxon>Pseudomonadati</taxon>
        <taxon>Pseudomonadota</taxon>
        <taxon>Gammaproteobacteria</taxon>
        <taxon>Alteromonadales</taxon>
        <taxon>Pseudoalteromonadaceae</taxon>
        <taxon>Pseudoalteromonas</taxon>
    </lineage>
</organism>
<gene>
    <name evidence="2" type="ORF">N482_20100</name>
</gene>
<dbReference type="Pfam" id="PF13443">
    <property type="entry name" value="HTH_26"/>
    <property type="match status" value="1"/>
</dbReference>
<accession>A0A166Y9A1</accession>
<dbReference type="InterPro" id="IPR001387">
    <property type="entry name" value="Cro/C1-type_HTH"/>
</dbReference>
<dbReference type="Gene3D" id="1.10.260.40">
    <property type="entry name" value="lambda repressor-like DNA-binding domains"/>
    <property type="match status" value="1"/>
</dbReference>
<evidence type="ECO:0000259" key="1">
    <source>
        <dbReference type="PROSITE" id="PS50943"/>
    </source>
</evidence>
<dbReference type="CDD" id="cd00093">
    <property type="entry name" value="HTH_XRE"/>
    <property type="match status" value="1"/>
</dbReference>
<protein>
    <recommendedName>
        <fullName evidence="1">HTH cro/C1-type domain-containing protein</fullName>
    </recommendedName>
</protein>
<name>A0A166Y9A1_9GAMM</name>
<dbReference type="EMBL" id="AUXT01000214">
    <property type="protein sequence ID" value="KZN41582.1"/>
    <property type="molecule type" value="Genomic_DNA"/>
</dbReference>
<dbReference type="PROSITE" id="PS50943">
    <property type="entry name" value="HTH_CROC1"/>
    <property type="match status" value="1"/>
</dbReference>
<comment type="caution">
    <text evidence="2">The sequence shown here is derived from an EMBL/GenBank/DDBJ whole genome shotgun (WGS) entry which is preliminary data.</text>
</comment>
<dbReference type="SUPFAM" id="SSF47413">
    <property type="entry name" value="lambda repressor-like DNA-binding domains"/>
    <property type="match status" value="1"/>
</dbReference>
<dbReference type="SMART" id="SM00530">
    <property type="entry name" value="HTH_XRE"/>
    <property type="match status" value="1"/>
</dbReference>